<evidence type="ECO:0000313" key="11">
    <source>
        <dbReference type="EMBL" id="KAL2269650.1"/>
    </source>
</evidence>
<dbReference type="RefSeq" id="XP_070868374.1">
    <property type="nucleotide sequence ID" value="XM_071008037.1"/>
</dbReference>
<keyword evidence="12" id="KW-1185">Reference proteome</keyword>
<keyword evidence="6" id="KW-0333">Golgi apparatus</keyword>
<keyword evidence="7" id="KW-0472">Membrane</keyword>
<evidence type="ECO:0000313" key="12">
    <source>
        <dbReference type="Proteomes" id="UP001600064"/>
    </source>
</evidence>
<dbReference type="InterPro" id="IPR024602">
    <property type="entry name" value="COG_su2_N"/>
</dbReference>
<keyword evidence="5" id="KW-0653">Protein transport</keyword>
<comment type="similarity">
    <text evidence="2">Belongs to the COG2 family.</text>
</comment>
<sequence length="351" mass="37279">MAQLTLPTRTARPSSNPSSLYGDGANAYANDALAGANAYADDNDSDSDSPPDPAALPFPAALARSDFLQPGFDPAAYLSSLHASGPASRHQTLEDLRAELRDRGAAARAELVELVNAHYAAFLNLGAGLSEQGGADRAADVRVAILGFRRAVDELRQRVKQRRAEVGKLVGDLDGVRGAVEMGRRMLELEERVAALEGRLEVRGGVGAGFQGRKETARKTAKGEEREDGELEVDLDSLEADDDEEAEDAAAAEEEKGGGFVSSSPAKLAALAGEYVVAEGIADALGRNLPFVRKMEERMARCRNTILLDLSTALAEARKAGPRGHGRVVKYLGVYRTLDAQADAVKVLKAK</sequence>
<dbReference type="GeneID" id="98122681"/>
<evidence type="ECO:0000259" key="10">
    <source>
        <dbReference type="Pfam" id="PF06148"/>
    </source>
</evidence>
<accession>A0ABR4DH23</accession>
<keyword evidence="4" id="KW-0813">Transport</keyword>
<evidence type="ECO:0000256" key="8">
    <source>
        <dbReference type="ARBA" id="ARBA00031344"/>
    </source>
</evidence>
<evidence type="ECO:0000256" key="3">
    <source>
        <dbReference type="ARBA" id="ARBA00020977"/>
    </source>
</evidence>
<evidence type="ECO:0000256" key="7">
    <source>
        <dbReference type="ARBA" id="ARBA00023136"/>
    </source>
</evidence>
<comment type="caution">
    <text evidence="11">The sequence shown here is derived from an EMBL/GenBank/DDBJ whole genome shotgun (WGS) entry which is preliminary data.</text>
</comment>
<dbReference type="EMBL" id="JAZGUE010000002">
    <property type="protein sequence ID" value="KAL2269650.1"/>
    <property type="molecule type" value="Genomic_DNA"/>
</dbReference>
<feature type="region of interest" description="Disordered" evidence="9">
    <location>
        <begin position="211"/>
        <end position="262"/>
    </location>
</feature>
<dbReference type="Proteomes" id="UP001600064">
    <property type="component" value="Unassembled WGS sequence"/>
</dbReference>
<evidence type="ECO:0000256" key="4">
    <source>
        <dbReference type="ARBA" id="ARBA00022448"/>
    </source>
</evidence>
<dbReference type="Pfam" id="PF06148">
    <property type="entry name" value="COG2_N"/>
    <property type="match status" value="1"/>
</dbReference>
<evidence type="ECO:0000256" key="9">
    <source>
        <dbReference type="SAM" id="MobiDB-lite"/>
    </source>
</evidence>
<feature type="compositionally biased region" description="Basic and acidic residues" evidence="9">
    <location>
        <begin position="212"/>
        <end position="225"/>
    </location>
</feature>
<feature type="region of interest" description="Disordered" evidence="9">
    <location>
        <begin position="37"/>
        <end position="56"/>
    </location>
</feature>
<protein>
    <recommendedName>
        <fullName evidence="3">Conserved oligomeric Golgi complex subunit 2</fullName>
    </recommendedName>
    <alternativeName>
        <fullName evidence="8">Component of oligomeric Golgi complex 2</fullName>
    </alternativeName>
</protein>
<organism evidence="11 12">
    <name type="scientific">Remersonia thermophila</name>
    <dbReference type="NCBI Taxonomy" id="72144"/>
    <lineage>
        <taxon>Eukaryota</taxon>
        <taxon>Fungi</taxon>
        <taxon>Dikarya</taxon>
        <taxon>Ascomycota</taxon>
        <taxon>Pezizomycotina</taxon>
        <taxon>Sordariomycetes</taxon>
        <taxon>Sordariomycetidae</taxon>
        <taxon>Sordariales</taxon>
        <taxon>Sordariales incertae sedis</taxon>
        <taxon>Remersonia</taxon>
    </lineage>
</organism>
<evidence type="ECO:0000256" key="5">
    <source>
        <dbReference type="ARBA" id="ARBA00022927"/>
    </source>
</evidence>
<name>A0ABR4DH23_9PEZI</name>
<proteinExistence type="inferred from homology"/>
<dbReference type="PANTHER" id="PTHR12961">
    <property type="entry name" value="CONSERVED OLIGOMERIC GOLGI COMPLEX COMPONENT 2"/>
    <property type="match status" value="1"/>
</dbReference>
<feature type="compositionally biased region" description="Polar residues" evidence="9">
    <location>
        <begin position="1"/>
        <end position="19"/>
    </location>
</feature>
<evidence type="ECO:0000256" key="2">
    <source>
        <dbReference type="ARBA" id="ARBA00007603"/>
    </source>
</evidence>
<evidence type="ECO:0000256" key="1">
    <source>
        <dbReference type="ARBA" id="ARBA00004395"/>
    </source>
</evidence>
<reference evidence="11 12" key="1">
    <citation type="journal article" date="2024" name="Commun. Biol.">
        <title>Comparative genomic analysis of thermophilic fungi reveals convergent evolutionary adaptations and gene losses.</title>
        <authorList>
            <person name="Steindorff A.S."/>
            <person name="Aguilar-Pontes M.V."/>
            <person name="Robinson A.J."/>
            <person name="Andreopoulos B."/>
            <person name="LaButti K."/>
            <person name="Kuo A."/>
            <person name="Mondo S."/>
            <person name="Riley R."/>
            <person name="Otillar R."/>
            <person name="Haridas S."/>
            <person name="Lipzen A."/>
            <person name="Grimwood J."/>
            <person name="Schmutz J."/>
            <person name="Clum A."/>
            <person name="Reid I.D."/>
            <person name="Moisan M.C."/>
            <person name="Butler G."/>
            <person name="Nguyen T.T.M."/>
            <person name="Dewar K."/>
            <person name="Conant G."/>
            <person name="Drula E."/>
            <person name="Henrissat B."/>
            <person name="Hansel C."/>
            <person name="Singer S."/>
            <person name="Hutchinson M.I."/>
            <person name="de Vries R.P."/>
            <person name="Natvig D.O."/>
            <person name="Powell A.J."/>
            <person name="Tsang A."/>
            <person name="Grigoriev I.V."/>
        </authorList>
    </citation>
    <scope>NUCLEOTIDE SEQUENCE [LARGE SCALE GENOMIC DNA]</scope>
    <source>
        <strain evidence="11 12">ATCC 22073</strain>
    </source>
</reference>
<feature type="compositionally biased region" description="Acidic residues" evidence="9">
    <location>
        <begin position="226"/>
        <end position="252"/>
    </location>
</feature>
<dbReference type="PANTHER" id="PTHR12961:SF0">
    <property type="entry name" value="CONSERVED OLIGOMERIC GOLGI COMPLEX SUBUNIT 2"/>
    <property type="match status" value="1"/>
</dbReference>
<evidence type="ECO:0000256" key="6">
    <source>
        <dbReference type="ARBA" id="ARBA00023034"/>
    </source>
</evidence>
<gene>
    <name evidence="11" type="ORF">VTJ83DRAFT_1834</name>
</gene>
<feature type="domain" description="Conserved oligomeric Golgi complex subunit 2 N-terminal" evidence="10">
    <location>
        <begin position="62"/>
        <end position="130"/>
    </location>
</feature>
<comment type="subcellular location">
    <subcellularLocation>
        <location evidence="1">Golgi apparatus membrane</location>
        <topology evidence="1">Peripheral membrane protein</topology>
    </subcellularLocation>
</comment>
<dbReference type="InterPro" id="IPR009316">
    <property type="entry name" value="COG2"/>
</dbReference>
<feature type="region of interest" description="Disordered" evidence="9">
    <location>
        <begin position="1"/>
        <end position="23"/>
    </location>
</feature>